<dbReference type="SUPFAM" id="SSF56112">
    <property type="entry name" value="Protein kinase-like (PK-like)"/>
    <property type="match status" value="1"/>
</dbReference>
<dbReference type="PANTHER" id="PTHR21310">
    <property type="entry name" value="AMINOGLYCOSIDE PHOSPHOTRANSFERASE-RELATED-RELATED"/>
    <property type="match status" value="1"/>
</dbReference>
<dbReference type="EMBL" id="CP092488">
    <property type="protein sequence ID" value="UMB69902.1"/>
    <property type="molecule type" value="Genomic_DNA"/>
</dbReference>
<organism evidence="2 3">
    <name type="scientific">Mycobacterium paraterrae</name>
    <dbReference type="NCBI Taxonomy" id="577492"/>
    <lineage>
        <taxon>Bacteria</taxon>
        <taxon>Bacillati</taxon>
        <taxon>Actinomycetota</taxon>
        <taxon>Actinomycetes</taxon>
        <taxon>Mycobacteriales</taxon>
        <taxon>Mycobacteriaceae</taxon>
        <taxon>Mycobacterium</taxon>
    </lineage>
</organism>
<evidence type="ECO:0000313" key="3">
    <source>
        <dbReference type="Proteomes" id="UP001055336"/>
    </source>
</evidence>
<reference evidence="2" key="1">
    <citation type="submission" date="2022-08" db="EMBL/GenBank/DDBJ databases">
        <title>Whole genome sequencing of non-tuberculosis mycobacteria type-strains.</title>
        <authorList>
            <person name="Igarashi Y."/>
            <person name="Osugi A."/>
            <person name="Mitarai S."/>
        </authorList>
    </citation>
    <scope>NUCLEOTIDE SEQUENCE</scope>
    <source>
        <strain evidence="2">DSM 45127</strain>
    </source>
</reference>
<dbReference type="Proteomes" id="UP001055336">
    <property type="component" value="Chromosome"/>
</dbReference>
<sequence>MTMEPDEAVRGWLESHIGPVQTFERQPRWRPAWFADVERDNTTVRLYVRGDREGMEFALSTFREADVLEALEKQGIPVPHIYGRIDAPPAIVMDRLPGATNLSNSKSATERSSVLDEYMEILARIHQLDPNEFLAVGLKRPKDPQQHALSSFEESVSRYRSAKSRPEPFLEFGIGWVRRHVPAHRFDPRFLLGDPGQFMFADGRVTGLLDVELAYLGDISHDLAGLRLRNISEPFGDLERAFRRYEEVCGVPLDLPVVEFHTAQFSLTTPLSLVMILHNPFPMSDLLQYFEWFQQCSLNAVEAMAAVEGVTLDDYRLPPTADVRQGGLLDALAPVIEELAAETDIDRFRRRQTAQTARYVAEVCRHGPAIEAEDLDDLERLLGCRCADWRTGDEALEAFVLGAPEDMDADLIRLFHRRIMRQMRLLEPVLNRSGGVQPLIPLAQLLGR</sequence>
<dbReference type="InterPro" id="IPR011009">
    <property type="entry name" value="Kinase-like_dom_sf"/>
</dbReference>
<dbReference type="InterPro" id="IPR002575">
    <property type="entry name" value="Aminoglycoside_PTrfase"/>
</dbReference>
<dbReference type="InterPro" id="IPR051678">
    <property type="entry name" value="AGP_Transferase"/>
</dbReference>
<dbReference type="RefSeq" id="WP_240261632.1">
    <property type="nucleotide sequence ID" value="NZ_CP092488.2"/>
</dbReference>
<dbReference type="Pfam" id="PF01636">
    <property type="entry name" value="APH"/>
    <property type="match status" value="1"/>
</dbReference>
<evidence type="ECO:0000313" key="2">
    <source>
        <dbReference type="EMBL" id="UMB69902.1"/>
    </source>
</evidence>
<keyword evidence="3" id="KW-1185">Reference proteome</keyword>
<protein>
    <submittedName>
        <fullName evidence="2">Phosphotransferase</fullName>
    </submittedName>
</protein>
<dbReference type="Gene3D" id="3.90.1200.10">
    <property type="match status" value="1"/>
</dbReference>
<accession>A0ABY3VRV2</accession>
<evidence type="ECO:0000259" key="1">
    <source>
        <dbReference type="Pfam" id="PF01636"/>
    </source>
</evidence>
<proteinExistence type="predicted"/>
<feature type="domain" description="Aminoglycoside phosphotransferase" evidence="1">
    <location>
        <begin position="45"/>
        <end position="239"/>
    </location>
</feature>
<gene>
    <name evidence="2" type="ORF">MKK62_00585</name>
</gene>
<name>A0ABY3VRV2_9MYCO</name>